<dbReference type="GO" id="GO:0016020">
    <property type="term" value="C:membrane"/>
    <property type="evidence" value="ECO:0007669"/>
    <property type="project" value="UniProtKB-SubCell"/>
</dbReference>
<comment type="subcellular location">
    <subcellularLocation>
        <location evidence="1">Membrane</location>
        <topology evidence="1">Multi-pass membrane protein</topology>
    </subcellularLocation>
</comment>
<proteinExistence type="predicted"/>
<keyword evidence="7" id="KW-1185">Reference proteome</keyword>
<feature type="transmembrane region" description="Helical" evidence="5">
    <location>
        <begin position="219"/>
        <end position="240"/>
    </location>
</feature>
<protein>
    <recommendedName>
        <fullName evidence="8">MFS general substrate transporter</fullName>
    </recommendedName>
</protein>
<name>A0A9P6N9Z9_9BASI</name>
<evidence type="ECO:0000256" key="5">
    <source>
        <dbReference type="SAM" id="Phobius"/>
    </source>
</evidence>
<keyword evidence="3 5" id="KW-1133">Transmembrane helix</keyword>
<feature type="transmembrane region" description="Helical" evidence="5">
    <location>
        <begin position="260"/>
        <end position="283"/>
    </location>
</feature>
<dbReference type="InterPro" id="IPR051617">
    <property type="entry name" value="UNC-93-like_regulator"/>
</dbReference>
<dbReference type="SUPFAM" id="SSF103473">
    <property type="entry name" value="MFS general substrate transporter"/>
    <property type="match status" value="1"/>
</dbReference>
<evidence type="ECO:0000313" key="7">
    <source>
        <dbReference type="Proteomes" id="UP000886653"/>
    </source>
</evidence>
<evidence type="ECO:0008006" key="8">
    <source>
        <dbReference type="Google" id="ProtNLM"/>
    </source>
</evidence>
<dbReference type="AlphaFoldDB" id="A0A9P6N9Z9"/>
<evidence type="ECO:0000256" key="4">
    <source>
        <dbReference type="ARBA" id="ARBA00023136"/>
    </source>
</evidence>
<keyword evidence="2 5" id="KW-0812">Transmembrane</keyword>
<evidence type="ECO:0000256" key="2">
    <source>
        <dbReference type="ARBA" id="ARBA00022692"/>
    </source>
</evidence>
<feature type="transmembrane region" description="Helical" evidence="5">
    <location>
        <begin position="322"/>
        <end position="347"/>
    </location>
</feature>
<keyword evidence="4 5" id="KW-0472">Membrane</keyword>
<dbReference type="Gene3D" id="1.20.1250.20">
    <property type="entry name" value="MFS general substrate transporter like domains"/>
    <property type="match status" value="1"/>
</dbReference>
<feature type="transmembrane region" description="Helical" evidence="5">
    <location>
        <begin position="59"/>
        <end position="77"/>
    </location>
</feature>
<dbReference type="InterPro" id="IPR010291">
    <property type="entry name" value="Ion_channel_UNC-93"/>
</dbReference>
<sequence length="383" mass="43425">CSGYTFIIGSYLFYNHTQKSELVILAGVFLGMSAGILWTAQGCLMLAYSTEATKGRYIAMFWIIFNLGAVLGDAIALGRNHTSTMDVPVPDVLYIVFLCITLFGLGSTFLLAEPSTVRRVDGRMVKLEKSRSWKSGMKDMIQTLIKDPMVLLLFPFFWASNWFCTYQFNDYNLALFNLRTRSLNALLYWLSQLVGSSVLGCILDFSSNFEIFRYRRRRGFLGWTILSIVLFATWGGGWVVQRDYDRNSTFSKMDWSDNGYVGRVMIYIFYGIMDSMWQTYAYWIMGALSDDPRKLSSMVGFYKGIQAAGAAVIYQIDADKVSYHAIFISSWALLGIGIIGVLPLLWFRIKDDFNSSVDITSTSHQLEYCHENSTKANQTCASV</sequence>
<reference evidence="6" key="1">
    <citation type="submission" date="2013-11" db="EMBL/GenBank/DDBJ databases">
        <title>Genome sequence of the fusiform rust pathogen reveals effectors for host alternation and coevolution with pine.</title>
        <authorList>
            <consortium name="DOE Joint Genome Institute"/>
            <person name="Smith K."/>
            <person name="Pendleton A."/>
            <person name="Kubisiak T."/>
            <person name="Anderson C."/>
            <person name="Salamov A."/>
            <person name="Aerts A."/>
            <person name="Riley R."/>
            <person name="Clum A."/>
            <person name="Lindquist E."/>
            <person name="Ence D."/>
            <person name="Campbell M."/>
            <person name="Kronenberg Z."/>
            <person name="Feau N."/>
            <person name="Dhillon B."/>
            <person name="Hamelin R."/>
            <person name="Burleigh J."/>
            <person name="Smith J."/>
            <person name="Yandell M."/>
            <person name="Nelson C."/>
            <person name="Grigoriev I."/>
            <person name="Davis J."/>
        </authorList>
    </citation>
    <scope>NUCLEOTIDE SEQUENCE</scope>
    <source>
        <strain evidence="6">G11</strain>
    </source>
</reference>
<gene>
    <name evidence="6" type="ORF">CROQUDRAFT_662180</name>
</gene>
<feature type="non-terminal residue" evidence="6">
    <location>
        <position position="1"/>
    </location>
</feature>
<feature type="transmembrane region" description="Helical" evidence="5">
    <location>
        <begin position="92"/>
        <end position="112"/>
    </location>
</feature>
<evidence type="ECO:0000313" key="6">
    <source>
        <dbReference type="EMBL" id="KAG0142721.1"/>
    </source>
</evidence>
<evidence type="ECO:0000256" key="1">
    <source>
        <dbReference type="ARBA" id="ARBA00004141"/>
    </source>
</evidence>
<evidence type="ECO:0000256" key="3">
    <source>
        <dbReference type="ARBA" id="ARBA00022989"/>
    </source>
</evidence>
<feature type="transmembrane region" description="Helical" evidence="5">
    <location>
        <begin position="22"/>
        <end position="47"/>
    </location>
</feature>
<dbReference type="EMBL" id="MU167340">
    <property type="protein sequence ID" value="KAG0142721.1"/>
    <property type="molecule type" value="Genomic_DNA"/>
</dbReference>
<feature type="transmembrane region" description="Helical" evidence="5">
    <location>
        <begin position="150"/>
        <end position="168"/>
    </location>
</feature>
<dbReference type="OrthoDB" id="196103at2759"/>
<dbReference type="InterPro" id="IPR036259">
    <property type="entry name" value="MFS_trans_sf"/>
</dbReference>
<accession>A0A9P6N9Z9</accession>
<organism evidence="6 7">
    <name type="scientific">Cronartium quercuum f. sp. fusiforme G11</name>
    <dbReference type="NCBI Taxonomy" id="708437"/>
    <lineage>
        <taxon>Eukaryota</taxon>
        <taxon>Fungi</taxon>
        <taxon>Dikarya</taxon>
        <taxon>Basidiomycota</taxon>
        <taxon>Pucciniomycotina</taxon>
        <taxon>Pucciniomycetes</taxon>
        <taxon>Pucciniales</taxon>
        <taxon>Coleosporiaceae</taxon>
        <taxon>Cronartium</taxon>
    </lineage>
</organism>
<dbReference type="Proteomes" id="UP000886653">
    <property type="component" value="Unassembled WGS sequence"/>
</dbReference>
<dbReference type="PANTHER" id="PTHR23294">
    <property type="entry name" value="ET TRANSLATION PRODUCT-RELATED"/>
    <property type="match status" value="1"/>
</dbReference>
<dbReference type="PANTHER" id="PTHR23294:SF59">
    <property type="entry name" value="UNC93-LIKE PROTEIN C922.05C"/>
    <property type="match status" value="1"/>
</dbReference>
<dbReference type="Pfam" id="PF05978">
    <property type="entry name" value="UNC-93"/>
    <property type="match status" value="1"/>
</dbReference>
<feature type="transmembrane region" description="Helical" evidence="5">
    <location>
        <begin position="295"/>
        <end position="316"/>
    </location>
</feature>
<feature type="transmembrane region" description="Helical" evidence="5">
    <location>
        <begin position="188"/>
        <end position="207"/>
    </location>
</feature>
<comment type="caution">
    <text evidence="6">The sequence shown here is derived from an EMBL/GenBank/DDBJ whole genome shotgun (WGS) entry which is preliminary data.</text>
</comment>